<organism evidence="2 3">
    <name type="scientific">Actinocorallia aurantiaca</name>
    <dbReference type="NCBI Taxonomy" id="46204"/>
    <lineage>
        <taxon>Bacteria</taxon>
        <taxon>Bacillati</taxon>
        <taxon>Actinomycetota</taxon>
        <taxon>Actinomycetes</taxon>
        <taxon>Streptosporangiales</taxon>
        <taxon>Thermomonosporaceae</taxon>
        <taxon>Actinocorallia</taxon>
    </lineage>
</organism>
<proteinExistence type="predicted"/>
<dbReference type="Proteomes" id="UP001501842">
    <property type="component" value="Unassembled WGS sequence"/>
</dbReference>
<dbReference type="EMBL" id="BAAATZ010000008">
    <property type="protein sequence ID" value="GAA2725344.1"/>
    <property type="molecule type" value="Genomic_DNA"/>
</dbReference>
<keyword evidence="3" id="KW-1185">Reference proteome</keyword>
<dbReference type="InterPro" id="IPR005240">
    <property type="entry name" value="DUF389"/>
</dbReference>
<dbReference type="PANTHER" id="PTHR20992">
    <property type="entry name" value="AT15442P-RELATED"/>
    <property type="match status" value="1"/>
</dbReference>
<sequence length="327" mass="34636">MIHLRSIVPDGRTGEVVAGLTENPGVTNLVVLPGAARDPVGDLVLCDVAREAADGVIEDLKRFGLDAHGSISMDHVELTISERAEEAQRRAPGHGDDAVIWERLGRDLLESTRLTWTFLAFLILATQLVGIAALLDSAILIVGAMVLGPEFAPIAAISYGLLFRRWAMIGRAARTLLIGFTVAIAVTFVCTWAGELVGIVDVTELPDERPQTGFVYTPDRWSFIVAVLAGAAGVLSLASDKSSALVGVFISVTTVPAAGNLAVALALGHFSEVRGSILQLLINVLGMIVAGVATLLVQWCGTRLLLKRTRRGPDVALTGDDSGLRDF</sequence>
<dbReference type="RefSeq" id="WP_344450500.1">
    <property type="nucleotide sequence ID" value="NZ_BAAATZ010000008.1"/>
</dbReference>
<feature type="transmembrane region" description="Helical" evidence="1">
    <location>
        <begin position="220"/>
        <end position="238"/>
    </location>
</feature>
<feature type="transmembrane region" description="Helical" evidence="1">
    <location>
        <begin position="245"/>
        <end position="268"/>
    </location>
</feature>
<gene>
    <name evidence="2" type="ORF">GCM10010439_25140</name>
</gene>
<comment type="caution">
    <text evidence="2">The sequence shown here is derived from an EMBL/GenBank/DDBJ whole genome shotgun (WGS) entry which is preliminary data.</text>
</comment>
<name>A0ABP6GPF5_9ACTN</name>
<feature type="transmembrane region" description="Helical" evidence="1">
    <location>
        <begin position="175"/>
        <end position="200"/>
    </location>
</feature>
<keyword evidence="1" id="KW-0812">Transmembrane</keyword>
<evidence type="ECO:0000256" key="1">
    <source>
        <dbReference type="SAM" id="Phobius"/>
    </source>
</evidence>
<evidence type="ECO:0000313" key="3">
    <source>
        <dbReference type="Proteomes" id="UP001501842"/>
    </source>
</evidence>
<feature type="transmembrane region" description="Helical" evidence="1">
    <location>
        <begin position="280"/>
        <end position="301"/>
    </location>
</feature>
<feature type="transmembrane region" description="Helical" evidence="1">
    <location>
        <begin position="141"/>
        <end position="163"/>
    </location>
</feature>
<accession>A0ABP6GPF5</accession>
<evidence type="ECO:0000313" key="2">
    <source>
        <dbReference type="EMBL" id="GAA2725344.1"/>
    </source>
</evidence>
<reference evidence="3" key="1">
    <citation type="journal article" date="2019" name="Int. J. Syst. Evol. Microbiol.">
        <title>The Global Catalogue of Microorganisms (GCM) 10K type strain sequencing project: providing services to taxonomists for standard genome sequencing and annotation.</title>
        <authorList>
            <consortium name="The Broad Institute Genomics Platform"/>
            <consortium name="The Broad Institute Genome Sequencing Center for Infectious Disease"/>
            <person name="Wu L."/>
            <person name="Ma J."/>
        </authorList>
    </citation>
    <scope>NUCLEOTIDE SEQUENCE [LARGE SCALE GENOMIC DNA]</scope>
    <source>
        <strain evidence="3">JCM 8201</strain>
    </source>
</reference>
<feature type="transmembrane region" description="Helical" evidence="1">
    <location>
        <begin position="114"/>
        <end position="135"/>
    </location>
</feature>
<dbReference type="Pfam" id="PF04087">
    <property type="entry name" value="DUF389"/>
    <property type="match status" value="1"/>
</dbReference>
<dbReference type="PANTHER" id="PTHR20992:SF9">
    <property type="entry name" value="AT15442P-RELATED"/>
    <property type="match status" value="1"/>
</dbReference>
<keyword evidence="1" id="KW-0472">Membrane</keyword>
<keyword evidence="1" id="KW-1133">Transmembrane helix</keyword>
<protein>
    <submittedName>
        <fullName evidence="2">DUF389 domain-containing protein</fullName>
    </submittedName>
</protein>